<evidence type="ECO:0000259" key="3">
    <source>
        <dbReference type="Pfam" id="PF01170"/>
    </source>
</evidence>
<dbReference type="InterPro" id="IPR054170">
    <property type="entry name" value="RlmL_1st"/>
</dbReference>
<dbReference type="AlphaFoldDB" id="A0A2G6E2P0"/>
<dbReference type="PANTHER" id="PTHR47313">
    <property type="entry name" value="RIBOSOMAL RNA LARGE SUBUNIT METHYLTRANSFERASE K/L"/>
    <property type="match status" value="1"/>
</dbReference>
<feature type="domain" description="Ribosomal RNA large subunit methyltransferase K/L-like methyltransferase" evidence="3">
    <location>
        <begin position="206"/>
        <end position="414"/>
    </location>
</feature>
<dbReference type="Pfam" id="PF22020">
    <property type="entry name" value="RlmL_1st"/>
    <property type="match status" value="1"/>
</dbReference>
<dbReference type="PANTHER" id="PTHR47313:SF1">
    <property type="entry name" value="RIBOSOMAL RNA LARGE SUBUNIT METHYLTRANSFERASE K_L"/>
    <property type="match status" value="1"/>
</dbReference>
<dbReference type="GO" id="GO:0070043">
    <property type="term" value="F:rRNA (guanine-N7-)-methyltransferase activity"/>
    <property type="evidence" value="ECO:0007669"/>
    <property type="project" value="TreeGrafter"/>
</dbReference>
<name>A0A2G6E2P0_9BACT</name>
<evidence type="ECO:0000256" key="1">
    <source>
        <dbReference type="ARBA" id="ARBA00022603"/>
    </source>
</evidence>
<protein>
    <submittedName>
        <fullName evidence="5">Uncharacterized protein</fullName>
    </submittedName>
</protein>
<evidence type="ECO:0000259" key="4">
    <source>
        <dbReference type="Pfam" id="PF22020"/>
    </source>
</evidence>
<dbReference type="InterPro" id="IPR029063">
    <property type="entry name" value="SAM-dependent_MTases_sf"/>
</dbReference>
<dbReference type="CDD" id="cd11715">
    <property type="entry name" value="THUMP_AdoMetMT"/>
    <property type="match status" value="1"/>
</dbReference>
<evidence type="ECO:0000313" key="6">
    <source>
        <dbReference type="Proteomes" id="UP000229740"/>
    </source>
</evidence>
<dbReference type="Proteomes" id="UP000229740">
    <property type="component" value="Unassembled WGS sequence"/>
</dbReference>
<dbReference type="EMBL" id="PDPS01000035">
    <property type="protein sequence ID" value="PID56346.1"/>
    <property type="molecule type" value="Genomic_DNA"/>
</dbReference>
<gene>
    <name evidence="5" type="ORF">CSB45_11730</name>
</gene>
<reference evidence="5 6" key="1">
    <citation type="submission" date="2017-10" db="EMBL/GenBank/DDBJ databases">
        <title>Novel microbial diversity and functional potential in the marine mammal oral microbiome.</title>
        <authorList>
            <person name="Dudek N.K."/>
            <person name="Sun C.L."/>
            <person name="Burstein D."/>
            <person name="Kantor R.S."/>
            <person name="Aliaga Goltsman D.S."/>
            <person name="Bik E.M."/>
            <person name="Thomas B.C."/>
            <person name="Banfield J.F."/>
            <person name="Relman D.A."/>
        </authorList>
    </citation>
    <scope>NUCLEOTIDE SEQUENCE [LARGE SCALE GENOMIC DNA]</scope>
    <source>
        <strain evidence="5">DOLZORAL124_49_17</strain>
    </source>
</reference>
<organism evidence="5 6">
    <name type="scientific">candidate division KSB3 bacterium</name>
    <dbReference type="NCBI Taxonomy" id="2044937"/>
    <lineage>
        <taxon>Bacteria</taxon>
        <taxon>candidate division KSB3</taxon>
    </lineage>
</organism>
<keyword evidence="1" id="KW-0489">Methyltransferase</keyword>
<proteinExistence type="predicted"/>
<accession>A0A2G6E2P0</accession>
<dbReference type="Pfam" id="PF01170">
    <property type="entry name" value="UPF0020"/>
    <property type="match status" value="1"/>
</dbReference>
<dbReference type="Gene3D" id="3.30.2130.30">
    <property type="match status" value="1"/>
</dbReference>
<keyword evidence="2" id="KW-0808">Transferase</keyword>
<evidence type="ECO:0000256" key="2">
    <source>
        <dbReference type="ARBA" id="ARBA00022679"/>
    </source>
</evidence>
<sequence>MSILSEELQLSHLCSVFCCVVLMALVQISQNALEKRIKRRIRSRTQHFYAVVPPGFEDTACRELAACGISARQEERGGVAFSGQWEDCWKAHHAARIPARILVRLDRFYCTRFEQLEKHVRRFPWELWIRPHHVLAFQVDAQRSALYHEGAVRERLESWVTERLAPWRVISPEPGPEPAMQTVYVRILRNHVTVSLDCSGELLYKRGYEKHVDFAPLRDNIAAAILQEADVSGFDTFVDPMAGSGTFGLETLLLLAKRAAGHYRHFAFEDFPVFRPAAYRHVLKTVFAERRVSARLSSLILCDVRRRSLDIIRYNLKCIAEQGIDTGRVSVKQLDFFQTGAELISGNTLICLNPPYGMRLKSAQSTRNFFVKLGQHLRRYWKGCSFAVIAPGEEAERALALPSSQKMLFHNGGISAAVLIGTLQK</sequence>
<dbReference type="SUPFAM" id="SSF53335">
    <property type="entry name" value="S-adenosyl-L-methionine-dependent methyltransferases"/>
    <property type="match status" value="1"/>
</dbReference>
<comment type="caution">
    <text evidence="5">The sequence shown here is derived from an EMBL/GenBank/DDBJ whole genome shotgun (WGS) entry which is preliminary data.</text>
</comment>
<evidence type="ECO:0000313" key="5">
    <source>
        <dbReference type="EMBL" id="PID56346.1"/>
    </source>
</evidence>
<dbReference type="Gene3D" id="3.40.50.150">
    <property type="entry name" value="Vaccinia Virus protein VP39"/>
    <property type="match status" value="1"/>
</dbReference>
<dbReference type="GO" id="GO:0008990">
    <property type="term" value="F:rRNA (guanine-N2-)-methyltransferase activity"/>
    <property type="evidence" value="ECO:0007669"/>
    <property type="project" value="TreeGrafter"/>
</dbReference>
<dbReference type="InterPro" id="IPR000241">
    <property type="entry name" value="RlmKL-like_Mtase"/>
</dbReference>
<feature type="domain" description="RlmL ferredoxin-like" evidence="4">
    <location>
        <begin position="48"/>
        <end position="102"/>
    </location>
</feature>